<dbReference type="Proteomes" id="UP001430290">
    <property type="component" value="Unassembled WGS sequence"/>
</dbReference>
<proteinExistence type="predicted"/>
<reference evidence="1" key="1">
    <citation type="submission" date="2021-09" db="EMBL/GenBank/DDBJ databases">
        <authorList>
            <person name="Wu T."/>
            <person name="Guo S.Z."/>
        </authorList>
    </citation>
    <scope>NUCLEOTIDE SEQUENCE</scope>
    <source>
        <strain evidence="1">RSS-23</strain>
    </source>
</reference>
<organism evidence="1 2">
    <name type="scientific">Thermomonas beijingensis</name>
    <dbReference type="NCBI Taxonomy" id="2872701"/>
    <lineage>
        <taxon>Bacteria</taxon>
        <taxon>Pseudomonadati</taxon>
        <taxon>Pseudomonadota</taxon>
        <taxon>Gammaproteobacteria</taxon>
        <taxon>Lysobacterales</taxon>
        <taxon>Lysobacteraceae</taxon>
        <taxon>Thermomonas</taxon>
    </lineage>
</organism>
<keyword evidence="2" id="KW-1185">Reference proteome</keyword>
<accession>A0ABS7TCB0</accession>
<evidence type="ECO:0000313" key="1">
    <source>
        <dbReference type="EMBL" id="MBZ4185495.1"/>
    </source>
</evidence>
<dbReference type="EMBL" id="JAIQDJ010000001">
    <property type="protein sequence ID" value="MBZ4185495.1"/>
    <property type="molecule type" value="Genomic_DNA"/>
</dbReference>
<evidence type="ECO:0000313" key="2">
    <source>
        <dbReference type="Proteomes" id="UP001430290"/>
    </source>
</evidence>
<comment type="caution">
    <text evidence="1">The sequence shown here is derived from an EMBL/GenBank/DDBJ whole genome shotgun (WGS) entry which is preliminary data.</text>
</comment>
<name>A0ABS7TCB0_9GAMM</name>
<dbReference type="InterPro" id="IPR014917">
    <property type="entry name" value="DUF1800"/>
</dbReference>
<gene>
    <name evidence="1" type="ORF">K7B09_04045</name>
</gene>
<dbReference type="Pfam" id="PF08811">
    <property type="entry name" value="DUF1800"/>
    <property type="match status" value="1"/>
</dbReference>
<protein>
    <submittedName>
        <fullName evidence="1">DUF1800 domain-containing protein</fullName>
    </submittedName>
</protein>
<sequence>MQLTNATASAVNRFGLGARPEELQALGDDPRGWLLAQLQGATPIAAFDGLPDSRAYLDMYTRVQQQRKALREQRAAGAADMQKKVGGRDELRRALQQDLVLRQGVAVSTAQGFRERLVRFWSNHFAISVDKRIASLFAAPMEREAIRPHATGKFSDLLLAVERHPGMLLYLDNQASIGDDSRAAINAARRSAGTPKAGKRGLNENLAREIMELHTLGVNAGYSQADVTEFARAITGWSVVRPNDRDGAGSRDGFVFRNAAHEPGARRVFGKTYRQDGEMQGVAVLHDLAVHPATARHVSQKLARHFIADEPPPALVERMASTWLRSGGDIAAVCRSMVESDEAWSVQARKFKNPDDYFISALRACNLQAQDDVALAVRLQAQLGQPLFQPRSPAGFGDVAADWGGPDALFKRVQAAQALADRLPDMQGRTPLHMGEAALGASLDRQTATALRRAESVQQGVALLLASPAFQWRT</sequence>